<dbReference type="AlphaFoldDB" id="A0ABD3PGX0"/>
<organism evidence="2 3">
    <name type="scientific">Cyclotella atomus</name>
    <dbReference type="NCBI Taxonomy" id="382360"/>
    <lineage>
        <taxon>Eukaryota</taxon>
        <taxon>Sar</taxon>
        <taxon>Stramenopiles</taxon>
        <taxon>Ochrophyta</taxon>
        <taxon>Bacillariophyta</taxon>
        <taxon>Coscinodiscophyceae</taxon>
        <taxon>Thalassiosirophycidae</taxon>
        <taxon>Stephanodiscales</taxon>
        <taxon>Stephanodiscaceae</taxon>
        <taxon>Cyclotella</taxon>
    </lineage>
</organism>
<dbReference type="Proteomes" id="UP001530400">
    <property type="component" value="Unassembled WGS sequence"/>
</dbReference>
<feature type="compositionally biased region" description="Basic and acidic residues" evidence="1">
    <location>
        <begin position="209"/>
        <end position="224"/>
    </location>
</feature>
<feature type="region of interest" description="Disordered" evidence="1">
    <location>
        <begin position="383"/>
        <end position="405"/>
    </location>
</feature>
<feature type="region of interest" description="Disordered" evidence="1">
    <location>
        <begin position="209"/>
        <end position="244"/>
    </location>
</feature>
<name>A0ABD3PGX0_9STRA</name>
<evidence type="ECO:0000313" key="3">
    <source>
        <dbReference type="Proteomes" id="UP001530400"/>
    </source>
</evidence>
<gene>
    <name evidence="2" type="ORF">ACHAWO_003719</name>
</gene>
<accession>A0ABD3PGX0</accession>
<reference evidence="2 3" key="1">
    <citation type="submission" date="2024-10" db="EMBL/GenBank/DDBJ databases">
        <title>Updated reference genomes for cyclostephanoid diatoms.</title>
        <authorList>
            <person name="Roberts W.R."/>
            <person name="Alverson A.J."/>
        </authorList>
    </citation>
    <scope>NUCLEOTIDE SEQUENCE [LARGE SCALE GENOMIC DNA]</scope>
    <source>
        <strain evidence="2 3">AJA010-31</strain>
    </source>
</reference>
<comment type="caution">
    <text evidence="2">The sequence shown here is derived from an EMBL/GenBank/DDBJ whole genome shotgun (WGS) entry which is preliminary data.</text>
</comment>
<protein>
    <submittedName>
        <fullName evidence="2">Uncharacterized protein</fullName>
    </submittedName>
</protein>
<keyword evidence="3" id="KW-1185">Reference proteome</keyword>
<dbReference type="EMBL" id="JALLPJ020000645">
    <property type="protein sequence ID" value="KAL3786531.1"/>
    <property type="molecule type" value="Genomic_DNA"/>
</dbReference>
<feature type="region of interest" description="Disordered" evidence="1">
    <location>
        <begin position="1"/>
        <end position="47"/>
    </location>
</feature>
<evidence type="ECO:0000256" key="1">
    <source>
        <dbReference type="SAM" id="MobiDB-lite"/>
    </source>
</evidence>
<sequence length="419" mass="45495">MPLSIDTVAEPIQTDENESPLGKRKSDTPSESCRTGKRSPLSDVKADGTIINSPAKQVVVTSLKPSAKKSATPYASLAFVPRVSKQEVEATDEGRASVNKLSAWLASESAKKAKPPTIVPAPNPVRFRIKPKINKEDVEATDDKRVSVKTLSAWISDDPFDQKKLRHIRSGTHVINKSRVFEPDKKKIDVHVEAGSVHEKQAWLSGAFKHEDGRPPIVNKDKTPVVKPYQNKPKADSPDKSLMSVSEKKAWLNNAFKKTDNDIQPTKSFDSMTGAPGISTCVSADGAKQQSEYPAISQRASYDGAAFAPPAGNQSPVRLYKKSDVEADSLDSCLKTVHDKQEWLANAFKAQPVQKPAPLSVTKAAKTESECVVTAVAASEEEATAVMASGSNQEEEKEHDQDAVSVADRAKWLRGAFSK</sequence>
<proteinExistence type="predicted"/>
<evidence type="ECO:0000313" key="2">
    <source>
        <dbReference type="EMBL" id="KAL3786531.1"/>
    </source>
</evidence>